<dbReference type="Gene3D" id="3.40.710.10">
    <property type="entry name" value="DD-peptidase/beta-lactamase superfamily"/>
    <property type="match status" value="1"/>
</dbReference>
<name>A0A932CQ42_UNCTE</name>
<comment type="pathway">
    <text evidence="2">Cell wall biogenesis; peptidoglycan biosynthesis.</text>
</comment>
<feature type="active site" description="Proton acceptor" evidence="13">
    <location>
        <position position="61"/>
    </location>
</feature>
<dbReference type="SUPFAM" id="SSF69189">
    <property type="entry name" value="Penicillin-binding protein associated domain"/>
    <property type="match status" value="1"/>
</dbReference>
<dbReference type="EMBL" id="JACPRF010000213">
    <property type="protein sequence ID" value="MBI2876607.1"/>
    <property type="molecule type" value="Genomic_DNA"/>
</dbReference>
<evidence type="ECO:0000256" key="4">
    <source>
        <dbReference type="ARBA" id="ARBA00012448"/>
    </source>
</evidence>
<dbReference type="SUPFAM" id="SSF56601">
    <property type="entry name" value="beta-lactamase/transpeptidase-like"/>
    <property type="match status" value="1"/>
</dbReference>
<dbReference type="EC" id="3.4.16.4" evidence="4"/>
<keyword evidence="7" id="KW-0732">Signal</keyword>
<feature type="active site" description="Acyl-ester intermediate" evidence="13">
    <location>
        <position position="58"/>
    </location>
</feature>
<feature type="domain" description="Peptidase S11 D-Ala-D-Ala carboxypeptidase A C-terminal" evidence="16">
    <location>
        <begin position="275"/>
        <end position="367"/>
    </location>
</feature>
<evidence type="ECO:0000256" key="1">
    <source>
        <dbReference type="ARBA" id="ARBA00003217"/>
    </source>
</evidence>
<evidence type="ECO:0000256" key="5">
    <source>
        <dbReference type="ARBA" id="ARBA00022645"/>
    </source>
</evidence>
<protein>
    <recommendedName>
        <fullName evidence="4">serine-type D-Ala-D-Ala carboxypeptidase</fullName>
        <ecNumber evidence="4">3.4.16.4</ecNumber>
    </recommendedName>
</protein>
<keyword evidence="6" id="KW-0645">Protease</keyword>
<dbReference type="InterPro" id="IPR018044">
    <property type="entry name" value="Peptidase_S11"/>
</dbReference>
<evidence type="ECO:0000256" key="3">
    <source>
        <dbReference type="ARBA" id="ARBA00007164"/>
    </source>
</evidence>
<evidence type="ECO:0000256" key="6">
    <source>
        <dbReference type="ARBA" id="ARBA00022670"/>
    </source>
</evidence>
<dbReference type="PANTHER" id="PTHR21581">
    <property type="entry name" value="D-ALANYL-D-ALANINE CARBOXYPEPTIDASE"/>
    <property type="match status" value="1"/>
</dbReference>
<evidence type="ECO:0000256" key="14">
    <source>
        <dbReference type="PIRSR" id="PIRSR618044-2"/>
    </source>
</evidence>
<dbReference type="InterPro" id="IPR015956">
    <property type="entry name" value="Peniciliin-bd_prot_C_sf"/>
</dbReference>
<evidence type="ECO:0000256" key="10">
    <source>
        <dbReference type="ARBA" id="ARBA00022984"/>
    </source>
</evidence>
<dbReference type="Pfam" id="PF07943">
    <property type="entry name" value="PBP5_C"/>
    <property type="match status" value="1"/>
</dbReference>
<dbReference type="Gene3D" id="2.60.410.10">
    <property type="entry name" value="D-Ala-D-Ala carboxypeptidase, C-terminal domain"/>
    <property type="match status" value="1"/>
</dbReference>
<comment type="similarity">
    <text evidence="3 15">Belongs to the peptidase S11 family.</text>
</comment>
<feature type="active site" evidence="13">
    <location>
        <position position="118"/>
    </location>
</feature>
<dbReference type="InterPro" id="IPR012338">
    <property type="entry name" value="Beta-lactam/transpept-like"/>
</dbReference>
<accession>A0A932CQ42</accession>
<evidence type="ECO:0000256" key="9">
    <source>
        <dbReference type="ARBA" id="ARBA00022960"/>
    </source>
</evidence>
<dbReference type="Pfam" id="PF00768">
    <property type="entry name" value="Peptidase_S11"/>
    <property type="match status" value="1"/>
</dbReference>
<gene>
    <name evidence="17" type="ORF">HYY20_06975</name>
</gene>
<dbReference type="PRINTS" id="PR00725">
    <property type="entry name" value="DADACBPTASE1"/>
</dbReference>
<evidence type="ECO:0000256" key="12">
    <source>
        <dbReference type="ARBA" id="ARBA00034000"/>
    </source>
</evidence>
<dbReference type="AlphaFoldDB" id="A0A932CQ42"/>
<evidence type="ECO:0000256" key="13">
    <source>
        <dbReference type="PIRSR" id="PIRSR618044-1"/>
    </source>
</evidence>
<dbReference type="GO" id="GO:0009252">
    <property type="term" value="P:peptidoglycan biosynthetic process"/>
    <property type="evidence" value="ECO:0007669"/>
    <property type="project" value="UniProtKB-KW"/>
</dbReference>
<feature type="binding site" evidence="14">
    <location>
        <position position="225"/>
    </location>
    <ligand>
        <name>substrate</name>
    </ligand>
</feature>
<dbReference type="GO" id="GO:0008360">
    <property type="term" value="P:regulation of cell shape"/>
    <property type="evidence" value="ECO:0007669"/>
    <property type="project" value="UniProtKB-KW"/>
</dbReference>
<comment type="function">
    <text evidence="1">Removes C-terminal D-alanyl residues from sugar-peptide cell wall precursors.</text>
</comment>
<evidence type="ECO:0000259" key="16">
    <source>
        <dbReference type="SMART" id="SM00936"/>
    </source>
</evidence>
<keyword evidence="11" id="KW-0961">Cell wall biogenesis/degradation</keyword>
<sequence>MWLIAIAFLVLPGLPEAQGASNGAQAPEPSYRAALLVEADTGQVLSSYEPHRPWPMASVTKMMLMLLVGEKLKEGSLRLTDSVIVSRRASKIGGSQAYLKEGESFPVGELMKAIVIHSANDACVAVAEHVAGSAEGMVELMNQRAAALGMKDTQYHSVHGLPPEPGQQEDVSTAFDLALLAQQLARYPQILRWSSTVEDSFRGGKFQLLNTNKLLLRFPGVDGLKTGFYGKAGHNLVATAKRNGMRFIAVVLGASSSGVRFTEAARLLSRGFNGYERVMVVRQGSPVGEMMPVIDGKRGSIRPVAARDGVLLIPKGQGKNIKTAFVPLAPSLAAPVPKGKKLGTVQISLDGQSPVEVAAIAAEEVPQSSLLWRILVKLFYFLKEMVGKLISSL</sequence>
<comment type="catalytic activity">
    <reaction evidence="12">
        <text>Preferential cleavage: (Ac)2-L-Lys-D-Ala-|-D-Ala. Also transpeptidation of peptidyl-alanyl moieties that are N-acyl substituents of D-alanine.</text>
        <dbReference type="EC" id="3.4.16.4"/>
    </reaction>
</comment>
<dbReference type="GO" id="GO:0071555">
    <property type="term" value="P:cell wall organization"/>
    <property type="evidence" value="ECO:0007669"/>
    <property type="project" value="UniProtKB-KW"/>
</dbReference>
<dbReference type="SMART" id="SM00936">
    <property type="entry name" value="PBP5_C"/>
    <property type="match status" value="1"/>
</dbReference>
<keyword evidence="5 17" id="KW-0121">Carboxypeptidase</keyword>
<dbReference type="InterPro" id="IPR012907">
    <property type="entry name" value="Peptidase_S11_C"/>
</dbReference>
<evidence type="ECO:0000256" key="2">
    <source>
        <dbReference type="ARBA" id="ARBA00004752"/>
    </source>
</evidence>
<dbReference type="InterPro" id="IPR001967">
    <property type="entry name" value="Peptidase_S11_N"/>
</dbReference>
<proteinExistence type="inferred from homology"/>
<keyword evidence="8" id="KW-0378">Hydrolase</keyword>
<dbReference type="GO" id="GO:0006508">
    <property type="term" value="P:proteolysis"/>
    <property type="evidence" value="ECO:0007669"/>
    <property type="project" value="UniProtKB-KW"/>
</dbReference>
<reference evidence="17" key="1">
    <citation type="submission" date="2020-07" db="EMBL/GenBank/DDBJ databases">
        <title>Huge and variable diversity of episymbiotic CPR bacteria and DPANN archaea in groundwater ecosystems.</title>
        <authorList>
            <person name="He C.Y."/>
            <person name="Keren R."/>
            <person name="Whittaker M."/>
            <person name="Farag I.F."/>
            <person name="Doudna J."/>
            <person name="Cate J.H.D."/>
            <person name="Banfield J.F."/>
        </authorList>
    </citation>
    <scope>NUCLEOTIDE SEQUENCE</scope>
    <source>
        <strain evidence="17">NC_groundwater_672_Ag_B-0.1um_62_36</strain>
    </source>
</reference>
<evidence type="ECO:0000313" key="18">
    <source>
        <dbReference type="Proteomes" id="UP000769766"/>
    </source>
</evidence>
<keyword evidence="10" id="KW-0573">Peptidoglycan synthesis</keyword>
<keyword evidence="9" id="KW-0133">Cell shape</keyword>
<comment type="caution">
    <text evidence="17">The sequence shown here is derived from an EMBL/GenBank/DDBJ whole genome shotgun (WGS) entry which is preliminary data.</text>
</comment>
<organism evidence="17 18">
    <name type="scientific">Tectimicrobiota bacterium</name>
    <dbReference type="NCBI Taxonomy" id="2528274"/>
    <lineage>
        <taxon>Bacteria</taxon>
        <taxon>Pseudomonadati</taxon>
        <taxon>Nitrospinota/Tectimicrobiota group</taxon>
        <taxon>Candidatus Tectimicrobiota</taxon>
    </lineage>
</organism>
<evidence type="ECO:0000256" key="11">
    <source>
        <dbReference type="ARBA" id="ARBA00023316"/>
    </source>
</evidence>
<evidence type="ECO:0000256" key="8">
    <source>
        <dbReference type="ARBA" id="ARBA00022801"/>
    </source>
</evidence>
<dbReference type="Proteomes" id="UP000769766">
    <property type="component" value="Unassembled WGS sequence"/>
</dbReference>
<evidence type="ECO:0000256" key="7">
    <source>
        <dbReference type="ARBA" id="ARBA00022729"/>
    </source>
</evidence>
<evidence type="ECO:0000313" key="17">
    <source>
        <dbReference type="EMBL" id="MBI2876607.1"/>
    </source>
</evidence>
<dbReference type="GO" id="GO:0009002">
    <property type="term" value="F:serine-type D-Ala-D-Ala carboxypeptidase activity"/>
    <property type="evidence" value="ECO:0007669"/>
    <property type="project" value="UniProtKB-EC"/>
</dbReference>
<dbReference type="PANTHER" id="PTHR21581:SF6">
    <property type="entry name" value="TRAFFICKING PROTEIN PARTICLE COMPLEX SUBUNIT 12"/>
    <property type="match status" value="1"/>
</dbReference>
<dbReference type="InterPro" id="IPR037167">
    <property type="entry name" value="Peptidase_S11_C_sf"/>
</dbReference>
<evidence type="ECO:0000256" key="15">
    <source>
        <dbReference type="RuleBase" id="RU004016"/>
    </source>
</evidence>